<proteinExistence type="predicted"/>
<organism evidence="1 2">
    <name type="scientific">Lentinula lateritia</name>
    <dbReference type="NCBI Taxonomy" id="40482"/>
    <lineage>
        <taxon>Eukaryota</taxon>
        <taxon>Fungi</taxon>
        <taxon>Dikarya</taxon>
        <taxon>Basidiomycota</taxon>
        <taxon>Agaricomycotina</taxon>
        <taxon>Agaricomycetes</taxon>
        <taxon>Agaricomycetidae</taxon>
        <taxon>Agaricales</taxon>
        <taxon>Marasmiineae</taxon>
        <taxon>Omphalotaceae</taxon>
        <taxon>Lentinula</taxon>
    </lineage>
</organism>
<accession>A0A9W9E0D3</accession>
<sequence length="56" mass="6459">MEVTERDDAGHVVRIRIKSLTVSIFPASMITQTDIASRLGKWCSQRWETTLLARHF</sequence>
<reference evidence="1" key="2">
    <citation type="journal article" date="2023" name="Proc. Natl. Acad. Sci. U.S.A.">
        <title>A global phylogenomic analysis of the shiitake genus Lentinula.</title>
        <authorList>
            <person name="Sierra-Patev S."/>
            <person name="Min B."/>
            <person name="Naranjo-Ortiz M."/>
            <person name="Looney B."/>
            <person name="Konkel Z."/>
            <person name="Slot J.C."/>
            <person name="Sakamoto Y."/>
            <person name="Steenwyk J.L."/>
            <person name="Rokas A."/>
            <person name="Carro J."/>
            <person name="Camarero S."/>
            <person name="Ferreira P."/>
            <person name="Molpeceres G."/>
            <person name="Ruiz-Duenas F.J."/>
            <person name="Serrano A."/>
            <person name="Henrissat B."/>
            <person name="Drula E."/>
            <person name="Hughes K.W."/>
            <person name="Mata J.L."/>
            <person name="Ishikawa N.K."/>
            <person name="Vargas-Isla R."/>
            <person name="Ushijima S."/>
            <person name="Smith C.A."/>
            <person name="Donoghue J."/>
            <person name="Ahrendt S."/>
            <person name="Andreopoulos W."/>
            <person name="He G."/>
            <person name="LaButti K."/>
            <person name="Lipzen A."/>
            <person name="Ng V."/>
            <person name="Riley R."/>
            <person name="Sandor L."/>
            <person name="Barry K."/>
            <person name="Martinez A.T."/>
            <person name="Xiao Y."/>
            <person name="Gibbons J.G."/>
            <person name="Terashima K."/>
            <person name="Grigoriev I.V."/>
            <person name="Hibbett D."/>
        </authorList>
    </citation>
    <scope>NUCLEOTIDE SEQUENCE</scope>
    <source>
        <strain evidence="1">Sp2 HRB7682 ss15</strain>
    </source>
</reference>
<dbReference type="Proteomes" id="UP001150238">
    <property type="component" value="Unassembled WGS sequence"/>
</dbReference>
<dbReference type="EMBL" id="JANVFS010000002">
    <property type="protein sequence ID" value="KAJ4494634.1"/>
    <property type="molecule type" value="Genomic_DNA"/>
</dbReference>
<gene>
    <name evidence="1" type="ORF">C8J55DRAFT_497162</name>
</gene>
<evidence type="ECO:0000313" key="2">
    <source>
        <dbReference type="Proteomes" id="UP001150238"/>
    </source>
</evidence>
<evidence type="ECO:0000313" key="1">
    <source>
        <dbReference type="EMBL" id="KAJ4494634.1"/>
    </source>
</evidence>
<reference evidence="1" key="1">
    <citation type="submission" date="2022-08" db="EMBL/GenBank/DDBJ databases">
        <authorList>
            <consortium name="DOE Joint Genome Institute"/>
            <person name="Min B."/>
            <person name="Riley R."/>
            <person name="Sierra-Patev S."/>
            <person name="Naranjo-Ortiz M."/>
            <person name="Looney B."/>
            <person name="Konkel Z."/>
            <person name="Slot J.C."/>
            <person name="Sakamoto Y."/>
            <person name="Steenwyk J.L."/>
            <person name="Rokas A."/>
            <person name="Carro J."/>
            <person name="Camarero S."/>
            <person name="Ferreira P."/>
            <person name="Molpeceres G."/>
            <person name="Ruiz-Duenas F.J."/>
            <person name="Serrano A."/>
            <person name="Henrissat B."/>
            <person name="Drula E."/>
            <person name="Hughes K.W."/>
            <person name="Mata J.L."/>
            <person name="Ishikawa N.K."/>
            <person name="Vargas-Isla R."/>
            <person name="Ushijima S."/>
            <person name="Smith C.A."/>
            <person name="Ahrendt S."/>
            <person name="Andreopoulos W."/>
            <person name="He G."/>
            <person name="Labutti K."/>
            <person name="Lipzen A."/>
            <person name="Ng V."/>
            <person name="Sandor L."/>
            <person name="Barry K."/>
            <person name="Martinez A.T."/>
            <person name="Xiao Y."/>
            <person name="Gibbons J.G."/>
            <person name="Terashima K."/>
            <person name="Hibbett D.S."/>
            <person name="Grigoriev I.V."/>
        </authorList>
    </citation>
    <scope>NUCLEOTIDE SEQUENCE</scope>
    <source>
        <strain evidence="1">Sp2 HRB7682 ss15</strain>
    </source>
</reference>
<dbReference type="AlphaFoldDB" id="A0A9W9E0D3"/>
<comment type="caution">
    <text evidence="1">The sequence shown here is derived from an EMBL/GenBank/DDBJ whole genome shotgun (WGS) entry which is preliminary data.</text>
</comment>
<name>A0A9W9E0D3_9AGAR</name>
<protein>
    <submittedName>
        <fullName evidence="1">Uncharacterized protein</fullName>
    </submittedName>
</protein>